<feature type="chain" id="PRO_5046943374" description="DUF2059 domain-containing protein" evidence="1">
    <location>
        <begin position="21"/>
        <end position="173"/>
    </location>
</feature>
<name>A0ABU1PCF2_9BURK</name>
<dbReference type="EMBL" id="JAVDSJ010000002">
    <property type="protein sequence ID" value="MDR6583610.1"/>
    <property type="molecule type" value="Genomic_DNA"/>
</dbReference>
<evidence type="ECO:0000313" key="4">
    <source>
        <dbReference type="Proteomes" id="UP001260715"/>
    </source>
</evidence>
<reference evidence="3 4" key="1">
    <citation type="submission" date="2023-07" db="EMBL/GenBank/DDBJ databases">
        <title>Sorghum-associated microbial communities from plants grown in Nebraska, USA.</title>
        <authorList>
            <person name="Schachtman D."/>
        </authorList>
    </citation>
    <scope>NUCLEOTIDE SEQUENCE [LARGE SCALE GENOMIC DNA]</scope>
    <source>
        <strain evidence="3 4">596</strain>
    </source>
</reference>
<evidence type="ECO:0000256" key="1">
    <source>
        <dbReference type="SAM" id="SignalP"/>
    </source>
</evidence>
<dbReference type="Proteomes" id="UP001260715">
    <property type="component" value="Unassembled WGS sequence"/>
</dbReference>
<keyword evidence="1" id="KW-0732">Signal</keyword>
<organism evidence="3 4">
    <name type="scientific">Herbaspirillum frisingense</name>
    <dbReference type="NCBI Taxonomy" id="92645"/>
    <lineage>
        <taxon>Bacteria</taxon>
        <taxon>Pseudomonadati</taxon>
        <taxon>Pseudomonadota</taxon>
        <taxon>Betaproteobacteria</taxon>
        <taxon>Burkholderiales</taxon>
        <taxon>Oxalobacteraceae</taxon>
        <taxon>Herbaspirillum</taxon>
    </lineage>
</organism>
<feature type="domain" description="DUF2059" evidence="2">
    <location>
        <begin position="93"/>
        <end position="151"/>
    </location>
</feature>
<evidence type="ECO:0000313" key="3">
    <source>
        <dbReference type="EMBL" id="MDR6583610.1"/>
    </source>
</evidence>
<proteinExistence type="predicted"/>
<sequence length="173" mass="19592">MKNILLILFILLTSLSPALAQRAQPSDASIAELMKITNASSMMDTTMQNLHALMRTNFAQMTKGQSMTSQQKQILDDMQSQIAAMLSSELRWEKLEPSIIGTYRRTFTQKEIDDMLVFYKSETGRAVIQKMPVVIQASTQSMEGVMANLMPRFEKIQKEALDRLHATRNSSSR</sequence>
<protein>
    <recommendedName>
        <fullName evidence="2">DUF2059 domain-containing protein</fullName>
    </recommendedName>
</protein>
<keyword evidence="4" id="KW-1185">Reference proteome</keyword>
<evidence type="ECO:0000259" key="2">
    <source>
        <dbReference type="Pfam" id="PF09832"/>
    </source>
</evidence>
<gene>
    <name evidence="3" type="ORF">J2W50_001808</name>
</gene>
<dbReference type="InterPro" id="IPR018637">
    <property type="entry name" value="DUF2059"/>
</dbReference>
<comment type="caution">
    <text evidence="3">The sequence shown here is derived from an EMBL/GenBank/DDBJ whole genome shotgun (WGS) entry which is preliminary data.</text>
</comment>
<dbReference type="Pfam" id="PF09832">
    <property type="entry name" value="DUF2059"/>
    <property type="match status" value="1"/>
</dbReference>
<dbReference type="RefSeq" id="WP_310010231.1">
    <property type="nucleotide sequence ID" value="NZ_JAVDSJ010000002.1"/>
</dbReference>
<feature type="signal peptide" evidence="1">
    <location>
        <begin position="1"/>
        <end position="20"/>
    </location>
</feature>
<accession>A0ABU1PCF2</accession>